<dbReference type="Gene3D" id="1.10.260.40">
    <property type="entry name" value="lambda repressor-like DNA-binding domains"/>
    <property type="match status" value="1"/>
</dbReference>
<dbReference type="PANTHER" id="PTHR35010:SF2">
    <property type="entry name" value="BLL4672 PROTEIN"/>
    <property type="match status" value="1"/>
</dbReference>
<dbReference type="SMART" id="SM00530">
    <property type="entry name" value="HTH_XRE"/>
    <property type="match status" value="1"/>
</dbReference>
<evidence type="ECO:0000313" key="2">
    <source>
        <dbReference type="EMBL" id="GIF26802.1"/>
    </source>
</evidence>
<keyword evidence="3" id="KW-1185">Reference proteome</keyword>
<dbReference type="InterPro" id="IPR041413">
    <property type="entry name" value="MLTR_LBD"/>
</dbReference>
<dbReference type="InterPro" id="IPR010982">
    <property type="entry name" value="Lambda_DNA-bd_dom_sf"/>
</dbReference>
<dbReference type="CDD" id="cd00093">
    <property type="entry name" value="HTH_XRE"/>
    <property type="match status" value="1"/>
</dbReference>
<dbReference type="EMBL" id="BOMY01000064">
    <property type="protein sequence ID" value="GIF26802.1"/>
    <property type="molecule type" value="Genomic_DNA"/>
</dbReference>
<feature type="domain" description="HTH cro/C1-type" evidence="1">
    <location>
        <begin position="35"/>
        <end position="82"/>
    </location>
</feature>
<dbReference type="PROSITE" id="PS50943">
    <property type="entry name" value="HTH_CROC1"/>
    <property type="match status" value="1"/>
</dbReference>
<evidence type="ECO:0000259" key="1">
    <source>
        <dbReference type="PROSITE" id="PS50943"/>
    </source>
</evidence>
<sequence length="278" mass="29924">MAHASPLGQFLRARRAQVDPADTGLLVGGDRRVPGLRREEVAVLAGVSADYYARLEQGRERNPSPQILDAIARAFRFDPDTRGHLYRLAGLNPGLTPTATGDHVHPTLLTLMGGFPRAAAYVFGPAFDVLAANPLGAALLAPFGDRPSMVRVVFLDPQARTFFDDWPSAADAVVHALRLNAGLFPDDPDILAVLDDLVDCSEFTQRWGRQGVGALLRTDKTFHHPQAGRVDLTYQTFDVRDAPGQQLQVGTAEPGSRSEQALTYLGALGTPASRHASG</sequence>
<dbReference type="GO" id="GO:0003677">
    <property type="term" value="F:DNA binding"/>
    <property type="evidence" value="ECO:0007669"/>
    <property type="project" value="InterPro"/>
</dbReference>
<dbReference type="Gene3D" id="3.30.450.180">
    <property type="match status" value="1"/>
</dbReference>
<comment type="caution">
    <text evidence="2">The sequence shown here is derived from an EMBL/GenBank/DDBJ whole genome shotgun (WGS) entry which is preliminary data.</text>
</comment>
<dbReference type="Pfam" id="PF13560">
    <property type="entry name" value="HTH_31"/>
    <property type="match status" value="1"/>
</dbReference>
<dbReference type="PANTHER" id="PTHR35010">
    <property type="entry name" value="BLL4672 PROTEIN-RELATED"/>
    <property type="match status" value="1"/>
</dbReference>
<proteinExistence type="predicted"/>
<name>A0A919P0S5_9ACTN</name>
<dbReference type="Proteomes" id="UP000623608">
    <property type="component" value="Unassembled WGS sequence"/>
</dbReference>
<dbReference type="SUPFAM" id="SSF47413">
    <property type="entry name" value="lambda repressor-like DNA-binding domains"/>
    <property type="match status" value="1"/>
</dbReference>
<dbReference type="RefSeq" id="WP_203814595.1">
    <property type="nucleotide sequence ID" value="NZ_BOMY01000064.1"/>
</dbReference>
<gene>
    <name evidence="2" type="ORF">Ate02nite_95320</name>
</gene>
<accession>A0A919P0S5</accession>
<protein>
    <submittedName>
        <fullName evidence="2">Transcriptional regulator</fullName>
    </submittedName>
</protein>
<organism evidence="2 3">
    <name type="scientific">Paractinoplanes tereljensis</name>
    <dbReference type="NCBI Taxonomy" id="571912"/>
    <lineage>
        <taxon>Bacteria</taxon>
        <taxon>Bacillati</taxon>
        <taxon>Actinomycetota</taxon>
        <taxon>Actinomycetes</taxon>
        <taxon>Micromonosporales</taxon>
        <taxon>Micromonosporaceae</taxon>
        <taxon>Paractinoplanes</taxon>
    </lineage>
</organism>
<dbReference type="InterPro" id="IPR001387">
    <property type="entry name" value="Cro/C1-type_HTH"/>
</dbReference>
<dbReference type="AlphaFoldDB" id="A0A919P0S5"/>
<dbReference type="Pfam" id="PF17765">
    <property type="entry name" value="MLTR_LBD"/>
    <property type="match status" value="1"/>
</dbReference>
<evidence type="ECO:0000313" key="3">
    <source>
        <dbReference type="Proteomes" id="UP000623608"/>
    </source>
</evidence>
<reference evidence="2" key="1">
    <citation type="submission" date="2021-01" db="EMBL/GenBank/DDBJ databases">
        <title>Whole genome shotgun sequence of Actinoplanes tereljensis NBRC 105297.</title>
        <authorList>
            <person name="Komaki H."/>
            <person name="Tamura T."/>
        </authorList>
    </citation>
    <scope>NUCLEOTIDE SEQUENCE</scope>
    <source>
        <strain evidence="2">NBRC 105297</strain>
    </source>
</reference>